<reference evidence="2 3" key="1">
    <citation type="submission" date="2017-03" db="EMBL/GenBank/DDBJ databases">
        <title>Genomes of endolithic fungi from Antarctica.</title>
        <authorList>
            <person name="Coleine C."/>
            <person name="Masonjones S."/>
            <person name="Stajich J.E."/>
        </authorList>
    </citation>
    <scope>NUCLEOTIDE SEQUENCE [LARGE SCALE GENOMIC DNA]</scope>
    <source>
        <strain evidence="2 3">CCFEE 5187</strain>
    </source>
</reference>
<sequence>MPYPTIEIGLVYGILVTEQRFRIGHERHLMRLKAAVLATKVAGGTLPPEVTFVTADILSELLWEERRWQRRRVWKPYRFWNRFEKLKSEGSLGSLMEPLRIVLGPHIGNVAENWVHIGMKKYVDVDGSPRSVPPIILKSNEILDATITCTTRETLGGASLSMYTERRPKYLRRYGRRSKWAPPYTKFQQWIACDGIEDALGEWDRETIAACVKAFGWTLVASEGKDATQPTFKLHQSIDR</sequence>
<name>A0A4U0XE64_9PEZI</name>
<gene>
    <name evidence="2" type="ORF">B0A49_02958</name>
    <name evidence="1" type="ORF">B0A49_08170</name>
</gene>
<proteinExistence type="predicted"/>
<evidence type="ECO:0000313" key="1">
    <source>
        <dbReference type="EMBL" id="TKA66339.1"/>
    </source>
</evidence>
<dbReference type="EMBL" id="NAJN01001033">
    <property type="protein sequence ID" value="TKA66339.1"/>
    <property type="molecule type" value="Genomic_DNA"/>
</dbReference>
<dbReference type="Proteomes" id="UP000308768">
    <property type="component" value="Unassembled WGS sequence"/>
</dbReference>
<evidence type="ECO:0000313" key="3">
    <source>
        <dbReference type="Proteomes" id="UP000308768"/>
    </source>
</evidence>
<evidence type="ECO:0000313" key="2">
    <source>
        <dbReference type="EMBL" id="TKA75174.1"/>
    </source>
</evidence>
<dbReference type="AlphaFoldDB" id="A0A4U0XE64"/>
<keyword evidence="3" id="KW-1185">Reference proteome</keyword>
<comment type="caution">
    <text evidence="2">The sequence shown here is derived from an EMBL/GenBank/DDBJ whole genome shotgun (WGS) entry which is preliminary data.</text>
</comment>
<protein>
    <submittedName>
        <fullName evidence="2">Uncharacterized protein</fullName>
    </submittedName>
</protein>
<organism evidence="2 3">
    <name type="scientific">Cryomyces minteri</name>
    <dbReference type="NCBI Taxonomy" id="331657"/>
    <lineage>
        <taxon>Eukaryota</taxon>
        <taxon>Fungi</taxon>
        <taxon>Dikarya</taxon>
        <taxon>Ascomycota</taxon>
        <taxon>Pezizomycotina</taxon>
        <taxon>Dothideomycetes</taxon>
        <taxon>Dothideomycetes incertae sedis</taxon>
        <taxon>Cryomyces</taxon>
    </lineage>
</organism>
<dbReference type="EMBL" id="NAJN01000308">
    <property type="protein sequence ID" value="TKA75174.1"/>
    <property type="molecule type" value="Genomic_DNA"/>
</dbReference>
<accession>A0A4U0XE64</accession>